<feature type="domain" description="C-type lectin" evidence="1">
    <location>
        <begin position="26"/>
        <end position="83"/>
    </location>
</feature>
<proteinExistence type="predicted"/>
<protein>
    <recommendedName>
        <fullName evidence="1">C-type lectin domain-containing protein</fullName>
    </recommendedName>
</protein>
<dbReference type="CDD" id="cd00037">
    <property type="entry name" value="CLECT"/>
    <property type="match status" value="1"/>
</dbReference>
<keyword evidence="3" id="KW-1185">Reference proteome</keyword>
<sequence length="104" mass="11413">VGEWAYVGVVLRSAQTKYPNRTVTLLGAQDTKAEGSWFWSHSNDPVRFTAWENGSPDDGNHTENCLGASFSANTFRWIDLPCDMTLTPQASGDSDVGFLCEVPI</sequence>
<dbReference type="Gene3D" id="3.10.100.10">
    <property type="entry name" value="Mannose-Binding Protein A, subunit A"/>
    <property type="match status" value="1"/>
</dbReference>
<evidence type="ECO:0000313" key="2">
    <source>
        <dbReference type="EMBL" id="RUS86548.1"/>
    </source>
</evidence>
<dbReference type="EMBL" id="RQTK01000135">
    <property type="protein sequence ID" value="RUS86548.1"/>
    <property type="molecule type" value="Genomic_DNA"/>
</dbReference>
<dbReference type="PROSITE" id="PS50041">
    <property type="entry name" value="C_TYPE_LECTIN_2"/>
    <property type="match status" value="1"/>
</dbReference>
<organism evidence="2 3">
    <name type="scientific">Elysia chlorotica</name>
    <name type="common">Eastern emerald elysia</name>
    <name type="synonym">Sea slug</name>
    <dbReference type="NCBI Taxonomy" id="188477"/>
    <lineage>
        <taxon>Eukaryota</taxon>
        <taxon>Metazoa</taxon>
        <taxon>Spiralia</taxon>
        <taxon>Lophotrochozoa</taxon>
        <taxon>Mollusca</taxon>
        <taxon>Gastropoda</taxon>
        <taxon>Heterobranchia</taxon>
        <taxon>Euthyneura</taxon>
        <taxon>Panpulmonata</taxon>
        <taxon>Sacoglossa</taxon>
        <taxon>Placobranchoidea</taxon>
        <taxon>Plakobranchidae</taxon>
        <taxon>Elysia</taxon>
    </lineage>
</organism>
<dbReference type="Proteomes" id="UP000271974">
    <property type="component" value="Unassembled WGS sequence"/>
</dbReference>
<comment type="caution">
    <text evidence="2">The sequence shown here is derived from an EMBL/GenBank/DDBJ whole genome shotgun (WGS) entry which is preliminary data.</text>
</comment>
<accession>A0A3S1BLR1</accession>
<evidence type="ECO:0000259" key="1">
    <source>
        <dbReference type="PROSITE" id="PS50041"/>
    </source>
</evidence>
<gene>
    <name evidence="2" type="ORF">EGW08_005687</name>
</gene>
<name>A0A3S1BLR1_ELYCH</name>
<dbReference type="AlphaFoldDB" id="A0A3S1BLR1"/>
<dbReference type="InterPro" id="IPR016186">
    <property type="entry name" value="C-type_lectin-like/link_sf"/>
</dbReference>
<dbReference type="InterPro" id="IPR001304">
    <property type="entry name" value="C-type_lectin-like"/>
</dbReference>
<feature type="non-terminal residue" evidence="2">
    <location>
        <position position="1"/>
    </location>
</feature>
<evidence type="ECO:0000313" key="3">
    <source>
        <dbReference type="Proteomes" id="UP000271974"/>
    </source>
</evidence>
<dbReference type="SUPFAM" id="SSF56436">
    <property type="entry name" value="C-type lectin-like"/>
    <property type="match status" value="1"/>
</dbReference>
<dbReference type="InterPro" id="IPR016187">
    <property type="entry name" value="CTDL_fold"/>
</dbReference>
<reference evidence="2 3" key="1">
    <citation type="submission" date="2019-01" db="EMBL/GenBank/DDBJ databases">
        <title>A draft genome assembly of the solar-powered sea slug Elysia chlorotica.</title>
        <authorList>
            <person name="Cai H."/>
            <person name="Li Q."/>
            <person name="Fang X."/>
            <person name="Li J."/>
            <person name="Curtis N.E."/>
            <person name="Altenburger A."/>
            <person name="Shibata T."/>
            <person name="Feng M."/>
            <person name="Maeda T."/>
            <person name="Schwartz J.A."/>
            <person name="Shigenobu S."/>
            <person name="Lundholm N."/>
            <person name="Nishiyama T."/>
            <person name="Yang H."/>
            <person name="Hasebe M."/>
            <person name="Li S."/>
            <person name="Pierce S.K."/>
            <person name="Wang J."/>
        </authorList>
    </citation>
    <scope>NUCLEOTIDE SEQUENCE [LARGE SCALE GENOMIC DNA]</scope>
    <source>
        <strain evidence="2">EC2010</strain>
        <tissue evidence="2">Whole organism of an adult</tissue>
    </source>
</reference>
<dbReference type="OrthoDB" id="10050871at2759"/>